<organism evidence="1">
    <name type="scientific">bioreactor metagenome</name>
    <dbReference type="NCBI Taxonomy" id="1076179"/>
    <lineage>
        <taxon>unclassified sequences</taxon>
        <taxon>metagenomes</taxon>
        <taxon>ecological metagenomes</taxon>
    </lineage>
</organism>
<reference evidence="1" key="1">
    <citation type="submission" date="2019-08" db="EMBL/GenBank/DDBJ databases">
        <authorList>
            <person name="Kucharzyk K."/>
            <person name="Murdoch R.W."/>
            <person name="Higgins S."/>
            <person name="Loffler F."/>
        </authorList>
    </citation>
    <scope>NUCLEOTIDE SEQUENCE</scope>
</reference>
<evidence type="ECO:0000313" key="1">
    <source>
        <dbReference type="EMBL" id="MPM43611.1"/>
    </source>
</evidence>
<dbReference type="AlphaFoldDB" id="A0A644ZUP9"/>
<accession>A0A644ZUP9</accession>
<proteinExistence type="predicted"/>
<comment type="caution">
    <text evidence="1">The sequence shown here is derived from an EMBL/GenBank/DDBJ whole genome shotgun (WGS) entry which is preliminary data.</text>
</comment>
<name>A0A644ZUP9_9ZZZZ</name>
<protein>
    <submittedName>
        <fullName evidence="1">Uncharacterized protein</fullName>
    </submittedName>
</protein>
<gene>
    <name evidence="1" type="ORF">SDC9_90288</name>
</gene>
<dbReference type="EMBL" id="VSSQ01010169">
    <property type="protein sequence ID" value="MPM43611.1"/>
    <property type="molecule type" value="Genomic_DNA"/>
</dbReference>
<sequence>MAERCRHGTGRSRRAVHQPVGPVERLRLFYRFLYDADCVDAPDPEPPFEKRNSAAGSGPDFPDGLILLIYGFRGANPGTKAASPAQRIVDDGESRTHPRYGSEDTAPGAFPAFNALASFNPGDGHRDGQHAPLEGTEENTQVRLLHIEIKREVFRACKHKGGRDACLSRASLAAGHRYLHLPQS</sequence>